<comment type="catalytic activity">
    <reaction evidence="2">
        <text>L-aspartyl-tRNA(Asn) + L-glutamine + ATP + H2O = L-asparaginyl-tRNA(Asn) + L-glutamate + ADP + phosphate + 2 H(+)</text>
        <dbReference type="Rhea" id="RHEA:14513"/>
        <dbReference type="Rhea" id="RHEA-COMP:9674"/>
        <dbReference type="Rhea" id="RHEA-COMP:9677"/>
        <dbReference type="ChEBI" id="CHEBI:15377"/>
        <dbReference type="ChEBI" id="CHEBI:15378"/>
        <dbReference type="ChEBI" id="CHEBI:29985"/>
        <dbReference type="ChEBI" id="CHEBI:30616"/>
        <dbReference type="ChEBI" id="CHEBI:43474"/>
        <dbReference type="ChEBI" id="CHEBI:58359"/>
        <dbReference type="ChEBI" id="CHEBI:78515"/>
        <dbReference type="ChEBI" id="CHEBI:78516"/>
        <dbReference type="ChEBI" id="CHEBI:456216"/>
    </reaction>
</comment>
<dbReference type="GeneID" id="96604134"/>
<protein>
    <recommendedName>
        <fullName evidence="2">Aspartyl/glutamyl-tRNA(Asn/Gln) amidotransferase subunit C</fullName>
        <shortName evidence="2">Asp/Glu-ADT subunit C</shortName>
        <ecNumber evidence="2">6.3.5.-</ecNumber>
    </recommendedName>
</protein>
<gene>
    <name evidence="2" type="primary">gatC</name>
    <name evidence="3" type="ORF">MOC_0634</name>
</gene>
<dbReference type="EMBL" id="CP003811">
    <property type="protein sequence ID" value="AIQ88389.1"/>
    <property type="molecule type" value="Genomic_DNA"/>
</dbReference>
<dbReference type="Proteomes" id="UP000029492">
    <property type="component" value="Chromosome"/>
</dbReference>
<evidence type="ECO:0000256" key="1">
    <source>
        <dbReference type="ARBA" id="ARBA00022598"/>
    </source>
</evidence>
<evidence type="ECO:0000256" key="2">
    <source>
        <dbReference type="HAMAP-Rule" id="MF_00122"/>
    </source>
</evidence>
<dbReference type="GO" id="GO:0050567">
    <property type="term" value="F:glutaminyl-tRNA synthase (glutamine-hydrolyzing) activity"/>
    <property type="evidence" value="ECO:0007669"/>
    <property type="project" value="UniProtKB-UniRule"/>
</dbReference>
<dbReference type="Pfam" id="PF02686">
    <property type="entry name" value="GatC"/>
    <property type="match status" value="1"/>
</dbReference>
<keyword evidence="2" id="KW-0067">ATP-binding</keyword>
<dbReference type="KEGG" id="mor:MOC_0634"/>
<dbReference type="InterPro" id="IPR036113">
    <property type="entry name" value="Asp/Glu-ADT_sf_sub_c"/>
</dbReference>
<keyword evidence="2" id="KW-0547">Nucleotide-binding</keyword>
<dbReference type="EC" id="6.3.5.-" evidence="2"/>
<proteinExistence type="inferred from homology"/>
<reference evidence="3 4" key="1">
    <citation type="journal article" date="2014" name="PLoS ONE">
        <title>Genome Information of Methylobacterium oryzae, a Plant-Probiotic Methylotroph in the Phyllosphere.</title>
        <authorList>
            <person name="Kwak M.J."/>
            <person name="Jeong H."/>
            <person name="Madhaiyan M."/>
            <person name="Lee Y."/>
            <person name="Sa T.M."/>
            <person name="Oh T.K."/>
            <person name="Kim J.F."/>
        </authorList>
    </citation>
    <scope>NUCLEOTIDE SEQUENCE [LARGE SCALE GENOMIC DNA]</scope>
    <source>
        <strain evidence="3 4">CBMB20</strain>
    </source>
</reference>
<dbReference type="GO" id="GO:0016740">
    <property type="term" value="F:transferase activity"/>
    <property type="evidence" value="ECO:0007669"/>
    <property type="project" value="UniProtKB-KW"/>
</dbReference>
<name>A0A089Q1E7_9HYPH</name>
<comment type="function">
    <text evidence="2">Allows the formation of correctly charged Asn-tRNA(Asn) or Gln-tRNA(Gln) through the transamidation of misacylated Asp-tRNA(Asn) or Glu-tRNA(Gln) in organisms which lack either or both of asparaginyl-tRNA or glutaminyl-tRNA synthetases. The reaction takes place in the presence of glutamine and ATP through an activated phospho-Asp-tRNA(Asn) or phospho-Glu-tRNA(Gln).</text>
</comment>
<dbReference type="GO" id="GO:0006412">
    <property type="term" value="P:translation"/>
    <property type="evidence" value="ECO:0007669"/>
    <property type="project" value="UniProtKB-UniRule"/>
</dbReference>
<dbReference type="InterPro" id="IPR003837">
    <property type="entry name" value="GatC"/>
</dbReference>
<keyword evidence="4" id="KW-1185">Reference proteome</keyword>
<dbReference type="AlphaFoldDB" id="A0A089Q1E7"/>
<dbReference type="RefSeq" id="WP_043355468.1">
    <property type="nucleotide sequence ID" value="NZ_CP003811.1"/>
</dbReference>
<organism evidence="3 4">
    <name type="scientific">Methylobacterium oryzae CBMB20</name>
    <dbReference type="NCBI Taxonomy" id="693986"/>
    <lineage>
        <taxon>Bacteria</taxon>
        <taxon>Pseudomonadati</taxon>
        <taxon>Pseudomonadota</taxon>
        <taxon>Alphaproteobacteria</taxon>
        <taxon>Hyphomicrobiales</taxon>
        <taxon>Methylobacteriaceae</taxon>
        <taxon>Methylobacterium</taxon>
    </lineage>
</organism>
<dbReference type="Gene3D" id="1.10.20.60">
    <property type="entry name" value="Glu-tRNAGln amidotransferase C subunit, N-terminal domain"/>
    <property type="match status" value="1"/>
</dbReference>
<dbReference type="NCBIfam" id="TIGR00135">
    <property type="entry name" value="gatC"/>
    <property type="match status" value="1"/>
</dbReference>
<evidence type="ECO:0000313" key="4">
    <source>
        <dbReference type="Proteomes" id="UP000029492"/>
    </source>
</evidence>
<dbReference type="HAMAP" id="MF_00122">
    <property type="entry name" value="GatC"/>
    <property type="match status" value="1"/>
</dbReference>
<dbReference type="GO" id="GO:0050566">
    <property type="term" value="F:asparaginyl-tRNA synthase (glutamine-hydrolyzing) activity"/>
    <property type="evidence" value="ECO:0007669"/>
    <property type="project" value="RHEA"/>
</dbReference>
<dbReference type="GO" id="GO:0070681">
    <property type="term" value="P:glutaminyl-tRNAGln biosynthesis via transamidation"/>
    <property type="evidence" value="ECO:0007669"/>
    <property type="project" value="TreeGrafter"/>
</dbReference>
<dbReference type="GO" id="GO:0006450">
    <property type="term" value="P:regulation of translational fidelity"/>
    <property type="evidence" value="ECO:0007669"/>
    <property type="project" value="InterPro"/>
</dbReference>
<evidence type="ECO:0000313" key="3">
    <source>
        <dbReference type="EMBL" id="AIQ88389.1"/>
    </source>
</evidence>
<comment type="similarity">
    <text evidence="2">Belongs to the GatC family.</text>
</comment>
<comment type="subunit">
    <text evidence="2">Heterotrimer of A, B and C subunits.</text>
</comment>
<dbReference type="PANTHER" id="PTHR15004">
    <property type="entry name" value="GLUTAMYL-TRNA(GLN) AMIDOTRANSFERASE SUBUNIT C, MITOCHONDRIAL"/>
    <property type="match status" value="1"/>
</dbReference>
<keyword evidence="1 2" id="KW-0436">Ligase</keyword>
<accession>A0A089Q1E7</accession>
<dbReference type="PANTHER" id="PTHR15004:SF0">
    <property type="entry name" value="GLUTAMYL-TRNA(GLN) AMIDOTRANSFERASE SUBUNIT C, MITOCHONDRIAL"/>
    <property type="match status" value="1"/>
</dbReference>
<sequence length="95" mass="10253">MSVDEKTVRRIAHLARIAVTDDEVGPLQGELNAILAFVEQLGTVDVTGVEPMTSVTPMAMKKREDVVTEGGRAADVVANAPETEDNYFLVPKVVE</sequence>
<keyword evidence="2" id="KW-0648">Protein biosynthesis</keyword>
<dbReference type="GO" id="GO:0005524">
    <property type="term" value="F:ATP binding"/>
    <property type="evidence" value="ECO:0007669"/>
    <property type="project" value="UniProtKB-KW"/>
</dbReference>
<comment type="catalytic activity">
    <reaction evidence="2">
        <text>L-glutamyl-tRNA(Gln) + L-glutamine + ATP + H2O = L-glutaminyl-tRNA(Gln) + L-glutamate + ADP + phosphate + H(+)</text>
        <dbReference type="Rhea" id="RHEA:17521"/>
        <dbReference type="Rhea" id="RHEA-COMP:9681"/>
        <dbReference type="Rhea" id="RHEA-COMP:9684"/>
        <dbReference type="ChEBI" id="CHEBI:15377"/>
        <dbReference type="ChEBI" id="CHEBI:15378"/>
        <dbReference type="ChEBI" id="CHEBI:29985"/>
        <dbReference type="ChEBI" id="CHEBI:30616"/>
        <dbReference type="ChEBI" id="CHEBI:43474"/>
        <dbReference type="ChEBI" id="CHEBI:58359"/>
        <dbReference type="ChEBI" id="CHEBI:78520"/>
        <dbReference type="ChEBI" id="CHEBI:78521"/>
        <dbReference type="ChEBI" id="CHEBI:456216"/>
    </reaction>
</comment>
<dbReference type="SUPFAM" id="SSF141000">
    <property type="entry name" value="Glu-tRNAGln amidotransferase C subunit"/>
    <property type="match status" value="1"/>
</dbReference>
<dbReference type="STRING" id="693986.MOC_0634"/>
<dbReference type="eggNOG" id="COG0721">
    <property type="taxonomic scope" value="Bacteria"/>
</dbReference>
<dbReference type="HOGENOM" id="CLU_105899_2_0_5"/>